<sequence>MPDDLVVVAWNGSGDPFALLERDAQPEFRLAAFCYTGPGHPPLDAVTVHAHATQCKGEAFQALIADLSASGETFGYVGFIDDDVAMSISGINAMLADARVHGHASFSASLSRDSYHSHPRFFTLAGSTKRTVAWVEVMAPFIRWDMLRAAGPLIAGNTSSYGIDQFVMPMLQRALRLPDTVIYDSVVMRHTRPITSDGKVYRNGLTADQERVLQRQRCMAFLREQHPDLLGTPWWFDWAAPWNGPARFWGPRLWQPVAPLLRLARRLGIVG</sequence>
<evidence type="ECO:0008006" key="3">
    <source>
        <dbReference type="Google" id="ProtNLM"/>
    </source>
</evidence>
<comment type="caution">
    <text evidence="1">The sequence shown here is derived from an EMBL/GenBank/DDBJ whole genome shotgun (WGS) entry which is preliminary data.</text>
</comment>
<evidence type="ECO:0000313" key="2">
    <source>
        <dbReference type="Proteomes" id="UP000520156"/>
    </source>
</evidence>
<dbReference type="RefSeq" id="WP_185681996.1">
    <property type="nucleotide sequence ID" value="NZ_JACLAU010000002.1"/>
</dbReference>
<reference evidence="1 2" key="1">
    <citation type="submission" date="2020-08" db="EMBL/GenBank/DDBJ databases">
        <title>The genome sequence of Novosphingobium flavum 4Y4.</title>
        <authorList>
            <person name="Liu Y."/>
        </authorList>
    </citation>
    <scope>NUCLEOTIDE SEQUENCE [LARGE SCALE GENOMIC DNA]</scope>
    <source>
        <strain evidence="1 2">4Y4</strain>
    </source>
</reference>
<keyword evidence="2" id="KW-1185">Reference proteome</keyword>
<dbReference type="EMBL" id="JACLAU010000002">
    <property type="protein sequence ID" value="MBC2650568.1"/>
    <property type="molecule type" value="Genomic_DNA"/>
</dbReference>
<protein>
    <recommendedName>
        <fullName evidence="3">Glycosyltransferase</fullName>
    </recommendedName>
</protein>
<evidence type="ECO:0000313" key="1">
    <source>
        <dbReference type="EMBL" id="MBC2650568.1"/>
    </source>
</evidence>
<name>A0A7X1KAV9_9SPHN</name>
<accession>A0A7X1KAV9</accession>
<proteinExistence type="predicted"/>
<organism evidence="1 2">
    <name type="scientific">Novosphingobium aerophilum</name>
    <dbReference type="NCBI Taxonomy" id="2839843"/>
    <lineage>
        <taxon>Bacteria</taxon>
        <taxon>Pseudomonadati</taxon>
        <taxon>Pseudomonadota</taxon>
        <taxon>Alphaproteobacteria</taxon>
        <taxon>Sphingomonadales</taxon>
        <taxon>Sphingomonadaceae</taxon>
        <taxon>Novosphingobium</taxon>
    </lineage>
</organism>
<dbReference type="AlphaFoldDB" id="A0A7X1KAV9"/>
<dbReference type="Proteomes" id="UP000520156">
    <property type="component" value="Unassembled WGS sequence"/>
</dbReference>
<gene>
    <name evidence="1" type="ORF">H7F49_02495</name>
</gene>